<evidence type="ECO:0000313" key="2">
    <source>
        <dbReference type="EMBL" id="GAU43208.1"/>
    </source>
</evidence>
<feature type="compositionally biased region" description="Polar residues" evidence="1">
    <location>
        <begin position="137"/>
        <end position="147"/>
    </location>
</feature>
<gene>
    <name evidence="2" type="ORF">TSUD_300950</name>
</gene>
<feature type="compositionally biased region" description="Polar residues" evidence="1">
    <location>
        <begin position="207"/>
        <end position="220"/>
    </location>
</feature>
<feature type="region of interest" description="Disordered" evidence="1">
    <location>
        <begin position="1"/>
        <end position="46"/>
    </location>
</feature>
<reference evidence="3" key="1">
    <citation type="journal article" date="2017" name="Front. Plant Sci.">
        <title>Climate Clever Clovers: New Paradigm to Reduce the Environmental Footprint of Ruminants by Breeding Low Methanogenic Forages Utilizing Haplotype Variation.</title>
        <authorList>
            <person name="Kaur P."/>
            <person name="Appels R."/>
            <person name="Bayer P.E."/>
            <person name="Keeble-Gagnere G."/>
            <person name="Wang J."/>
            <person name="Hirakawa H."/>
            <person name="Shirasawa K."/>
            <person name="Vercoe P."/>
            <person name="Stefanova K."/>
            <person name="Durmic Z."/>
            <person name="Nichols P."/>
            <person name="Revell C."/>
            <person name="Isobe S.N."/>
            <person name="Edwards D."/>
            <person name="Erskine W."/>
        </authorList>
    </citation>
    <scope>NUCLEOTIDE SEQUENCE [LARGE SCALE GENOMIC DNA]</scope>
    <source>
        <strain evidence="3">cv. Daliak</strain>
    </source>
</reference>
<feature type="compositionally biased region" description="Basic and acidic residues" evidence="1">
    <location>
        <begin position="24"/>
        <end position="46"/>
    </location>
</feature>
<accession>A0A2Z6NEX7</accession>
<feature type="compositionally biased region" description="Basic and acidic residues" evidence="1">
    <location>
        <begin position="234"/>
        <end position="243"/>
    </location>
</feature>
<organism evidence="2 3">
    <name type="scientific">Trifolium subterraneum</name>
    <name type="common">Subterranean clover</name>
    <dbReference type="NCBI Taxonomy" id="3900"/>
    <lineage>
        <taxon>Eukaryota</taxon>
        <taxon>Viridiplantae</taxon>
        <taxon>Streptophyta</taxon>
        <taxon>Embryophyta</taxon>
        <taxon>Tracheophyta</taxon>
        <taxon>Spermatophyta</taxon>
        <taxon>Magnoliopsida</taxon>
        <taxon>eudicotyledons</taxon>
        <taxon>Gunneridae</taxon>
        <taxon>Pentapetalae</taxon>
        <taxon>rosids</taxon>
        <taxon>fabids</taxon>
        <taxon>Fabales</taxon>
        <taxon>Fabaceae</taxon>
        <taxon>Papilionoideae</taxon>
        <taxon>50 kb inversion clade</taxon>
        <taxon>NPAAA clade</taxon>
        <taxon>Hologalegina</taxon>
        <taxon>IRL clade</taxon>
        <taxon>Trifolieae</taxon>
        <taxon>Trifolium</taxon>
    </lineage>
</organism>
<evidence type="ECO:0000313" key="3">
    <source>
        <dbReference type="Proteomes" id="UP000242715"/>
    </source>
</evidence>
<dbReference type="EMBL" id="DF973961">
    <property type="protein sequence ID" value="GAU43208.1"/>
    <property type="molecule type" value="Genomic_DNA"/>
</dbReference>
<feature type="compositionally biased region" description="Polar residues" evidence="1">
    <location>
        <begin position="163"/>
        <end position="176"/>
    </location>
</feature>
<name>A0A2Z6NEX7_TRISU</name>
<feature type="region of interest" description="Disordered" evidence="1">
    <location>
        <begin position="91"/>
        <end position="356"/>
    </location>
</feature>
<keyword evidence="3" id="KW-1185">Reference proteome</keyword>
<protein>
    <submittedName>
        <fullName evidence="2">Uncharacterized protein</fullName>
    </submittedName>
</protein>
<proteinExistence type="predicted"/>
<dbReference type="AlphaFoldDB" id="A0A2Z6NEX7"/>
<dbReference type="OrthoDB" id="1093005at2759"/>
<feature type="compositionally biased region" description="Basic and acidic residues" evidence="1">
    <location>
        <begin position="182"/>
        <end position="197"/>
    </location>
</feature>
<evidence type="ECO:0000256" key="1">
    <source>
        <dbReference type="SAM" id="MobiDB-lite"/>
    </source>
</evidence>
<feature type="compositionally biased region" description="Acidic residues" evidence="1">
    <location>
        <begin position="289"/>
        <end position="302"/>
    </location>
</feature>
<sequence>MEDNDNVVVGHCHESEVGQIKGATEGEVRPQNDDVSGMKEPVKPVAEKKEIKKVNNKGGGQTPKKYNGLVDALESETVVAKSLKATVCDAMPENTDTHENPLNQTEGKVMQQEEIQGSVLSVTDKGGDFSTDDADSLEQTKTKSNAENVDEHFSKRLKKKPNNKQSSTPKGTSDMLTNGHVFDSKKEFDVQKIDKAPNAHKTGQVAKLSSQSDSAMSSIGENRKPRGNASVKSMDLEKQREHIPTSNGKLEGSNKMVQNKARKASGNYVMGVVSNSQPKKSLLEGAIFEADDSSASEDDDENKVDSDASTRTPSDNSLVSDFDFDGYDSPGQDSQQNGAYDGKRLENDERSPLKAR</sequence>
<feature type="compositionally biased region" description="Basic and acidic residues" evidence="1">
    <location>
        <begin position="341"/>
        <end position="356"/>
    </location>
</feature>
<dbReference type="Proteomes" id="UP000242715">
    <property type="component" value="Unassembled WGS sequence"/>
</dbReference>
<feature type="compositionally biased region" description="Polar residues" evidence="1">
    <location>
        <begin position="309"/>
        <end position="319"/>
    </location>
</feature>